<organism evidence="2 3">
    <name type="scientific">Mycobacterium shigaense</name>
    <dbReference type="NCBI Taxonomy" id="722731"/>
    <lineage>
        <taxon>Bacteria</taxon>
        <taxon>Bacillati</taxon>
        <taxon>Actinomycetota</taxon>
        <taxon>Actinomycetes</taxon>
        <taxon>Mycobacteriales</taxon>
        <taxon>Mycobacteriaceae</taxon>
        <taxon>Mycobacterium</taxon>
        <taxon>Mycobacterium simiae complex</taxon>
    </lineage>
</organism>
<dbReference type="RefSeq" id="WP_096439040.1">
    <property type="nucleotide sequence ID" value="NZ_AP018164.1"/>
</dbReference>
<feature type="compositionally biased region" description="Basic and acidic residues" evidence="1">
    <location>
        <begin position="37"/>
        <end position="64"/>
    </location>
</feature>
<evidence type="ECO:0000256" key="1">
    <source>
        <dbReference type="SAM" id="MobiDB-lite"/>
    </source>
</evidence>
<dbReference type="KEGG" id="mshg:MSG_01893"/>
<dbReference type="AlphaFoldDB" id="A0A1Z4EGJ5"/>
<keyword evidence="3" id="KW-1185">Reference proteome</keyword>
<gene>
    <name evidence="2" type="ORF">MSG_01893</name>
</gene>
<proteinExistence type="predicted"/>
<evidence type="ECO:0000313" key="2">
    <source>
        <dbReference type="EMBL" id="BAX92046.1"/>
    </source>
</evidence>
<dbReference type="OrthoDB" id="3831049at2"/>
<sequence>MSEDVQPDAATDRQVSQDETPDDTAGATNAASDDADQFPRDYVERLRKESAGYRDKAKTAEGRSDELARQLFAARVAATGLLADPRDLPFDANWLDSETELRGAIAALLDDKPHLKARNVTGDIGQGRRGEAAAKVNLIGLLRGER</sequence>
<accession>A0A1Z4EGJ5</accession>
<feature type="region of interest" description="Disordered" evidence="1">
    <location>
        <begin position="1"/>
        <end position="64"/>
    </location>
</feature>
<evidence type="ECO:0000313" key="3">
    <source>
        <dbReference type="Proteomes" id="UP000217736"/>
    </source>
</evidence>
<dbReference type="EMBL" id="AP018164">
    <property type="protein sequence ID" value="BAX92046.1"/>
    <property type="molecule type" value="Genomic_DNA"/>
</dbReference>
<reference evidence="3" key="1">
    <citation type="submission" date="2017-06" db="EMBL/GenBank/DDBJ databases">
        <title>Complete Genome Sequence of Mycobacterium shigaense.</title>
        <authorList>
            <person name="Fukano H."/>
            <person name="Yoshida M."/>
            <person name="Kazumi Y."/>
            <person name="Ogura Y."/>
            <person name="Mitarai S."/>
            <person name="Hayashi T."/>
            <person name="Hoshino Y."/>
        </authorList>
    </citation>
    <scope>NUCLEOTIDE SEQUENCE [LARGE SCALE GENOMIC DNA]</scope>
    <source>
        <strain evidence="3">UN-152</strain>
    </source>
</reference>
<name>A0A1Z4EGJ5_9MYCO</name>
<protein>
    <submittedName>
        <fullName evidence="2">Uncharacterized protein</fullName>
    </submittedName>
</protein>
<dbReference type="Proteomes" id="UP000217736">
    <property type="component" value="Chromosome"/>
</dbReference>